<feature type="domain" description="DUF4382" evidence="1">
    <location>
        <begin position="37"/>
        <end position="166"/>
    </location>
</feature>
<dbReference type="EMBL" id="UOGI01000356">
    <property type="protein sequence ID" value="VAX34583.1"/>
    <property type="molecule type" value="Genomic_DNA"/>
</dbReference>
<dbReference type="AlphaFoldDB" id="A0A3B1DCK2"/>
<reference evidence="3" key="1">
    <citation type="submission" date="2018-06" db="EMBL/GenBank/DDBJ databases">
        <authorList>
            <person name="Zhirakovskaya E."/>
        </authorList>
    </citation>
    <scope>NUCLEOTIDE SEQUENCE</scope>
</reference>
<accession>A0A3B1DCK2</accession>
<evidence type="ECO:0000313" key="3">
    <source>
        <dbReference type="EMBL" id="VAX34583.1"/>
    </source>
</evidence>
<evidence type="ECO:0008006" key="4">
    <source>
        <dbReference type="Google" id="ProtNLM"/>
    </source>
</evidence>
<sequence>MKRLMVSRFRAVVLVTFLLAFAGLLYSCGGGETTTRTASVYITDDVTDAFDQVIVTIYKVEFVNAVDGSAVTVFDDSPGLTYDLSELSGVLDKLGTLPEGSYSSVRITVGKELILVDKTTGDVVKPTFGENAWTSCSDDGTCVIDISGAANVVSTERVVLDFDLKQFVYDPLTKTVTAKVVLDADGSDYDNYQEIKEDDYELKGIIQSFTTGGFDLTVLKAEGFIPDSNIITVSAGDTVQFTCDDDDERPICGISGISDLQVGMKVEVDGTWNGTEFAATKVEVDGDDDIVAAVCDLPDRSVTGFTGLTVQPDLESTAYTFDSGAYSLTVSGVTVLITQETRIEYETGDTDRIICADQLPVTSGKIEIEYYHALDSSGSAVNVAYKIDFEE</sequence>
<name>A0A3B1DCK2_9ZZZZ</name>
<dbReference type="Pfam" id="PF18914">
    <property type="entry name" value="DUF5666"/>
    <property type="match status" value="2"/>
</dbReference>
<dbReference type="InterPro" id="IPR025491">
    <property type="entry name" value="DUF4382"/>
</dbReference>
<protein>
    <recommendedName>
        <fullName evidence="4">DUF4382 domain-containing protein</fullName>
    </recommendedName>
</protein>
<organism evidence="3">
    <name type="scientific">hydrothermal vent metagenome</name>
    <dbReference type="NCBI Taxonomy" id="652676"/>
    <lineage>
        <taxon>unclassified sequences</taxon>
        <taxon>metagenomes</taxon>
        <taxon>ecological metagenomes</taxon>
    </lineage>
</organism>
<dbReference type="Pfam" id="PF14321">
    <property type="entry name" value="DUF4382"/>
    <property type="match status" value="1"/>
</dbReference>
<dbReference type="InterPro" id="IPR043724">
    <property type="entry name" value="DUF5666"/>
</dbReference>
<gene>
    <name evidence="3" type="ORF">MNBD_NITROSPIRAE03-817</name>
</gene>
<evidence type="ECO:0000259" key="1">
    <source>
        <dbReference type="Pfam" id="PF14321"/>
    </source>
</evidence>
<feature type="domain" description="DUF5666" evidence="2">
    <location>
        <begin position="327"/>
        <end position="360"/>
    </location>
</feature>
<evidence type="ECO:0000259" key="2">
    <source>
        <dbReference type="Pfam" id="PF18914"/>
    </source>
</evidence>
<proteinExistence type="predicted"/>
<feature type="domain" description="DUF5666" evidence="2">
    <location>
        <begin position="241"/>
        <end position="283"/>
    </location>
</feature>
<dbReference type="PROSITE" id="PS51257">
    <property type="entry name" value="PROKAR_LIPOPROTEIN"/>
    <property type="match status" value="1"/>
</dbReference>